<protein>
    <submittedName>
        <fullName evidence="10">Peptide/nickel transport system permease protein</fullName>
    </submittedName>
</protein>
<comment type="subcellular location">
    <subcellularLocation>
        <location evidence="1 7">Cell membrane</location>
        <topology evidence="1 7">Multi-pass membrane protein</topology>
    </subcellularLocation>
</comment>
<proteinExistence type="inferred from homology"/>
<keyword evidence="4 7" id="KW-0812">Transmembrane</keyword>
<dbReference type="InterPro" id="IPR000515">
    <property type="entry name" value="MetI-like"/>
</dbReference>
<keyword evidence="6 7" id="KW-0472">Membrane</keyword>
<feature type="transmembrane region" description="Helical" evidence="7">
    <location>
        <begin position="173"/>
        <end position="196"/>
    </location>
</feature>
<dbReference type="SUPFAM" id="SSF161098">
    <property type="entry name" value="MetI-like"/>
    <property type="match status" value="1"/>
</dbReference>
<dbReference type="Proteomes" id="UP000199103">
    <property type="component" value="Chromosome I"/>
</dbReference>
<keyword evidence="11" id="KW-1185">Reference proteome</keyword>
<feature type="compositionally biased region" description="Low complexity" evidence="8">
    <location>
        <begin position="324"/>
        <end position="336"/>
    </location>
</feature>
<feature type="region of interest" description="Disordered" evidence="8">
    <location>
        <begin position="315"/>
        <end position="336"/>
    </location>
</feature>
<evidence type="ECO:0000256" key="8">
    <source>
        <dbReference type="SAM" id="MobiDB-lite"/>
    </source>
</evidence>
<feature type="transmembrane region" description="Helical" evidence="7">
    <location>
        <begin position="98"/>
        <end position="121"/>
    </location>
</feature>
<dbReference type="GO" id="GO:0005886">
    <property type="term" value="C:plasma membrane"/>
    <property type="evidence" value="ECO:0007669"/>
    <property type="project" value="UniProtKB-SubCell"/>
</dbReference>
<organism evidence="10 11">
    <name type="scientific">Microlunatus soli</name>
    <dbReference type="NCBI Taxonomy" id="630515"/>
    <lineage>
        <taxon>Bacteria</taxon>
        <taxon>Bacillati</taxon>
        <taxon>Actinomycetota</taxon>
        <taxon>Actinomycetes</taxon>
        <taxon>Propionibacteriales</taxon>
        <taxon>Propionibacteriaceae</taxon>
        <taxon>Microlunatus</taxon>
    </lineage>
</organism>
<keyword evidence="5 7" id="KW-1133">Transmembrane helix</keyword>
<dbReference type="CDD" id="cd06261">
    <property type="entry name" value="TM_PBP2"/>
    <property type="match status" value="1"/>
</dbReference>
<feature type="domain" description="ABC transmembrane type-1" evidence="9">
    <location>
        <begin position="94"/>
        <end position="303"/>
    </location>
</feature>
<keyword evidence="3" id="KW-1003">Cell membrane</keyword>
<dbReference type="EMBL" id="LT629772">
    <property type="protein sequence ID" value="SDS65519.1"/>
    <property type="molecule type" value="Genomic_DNA"/>
</dbReference>
<dbReference type="GO" id="GO:0055085">
    <property type="term" value="P:transmembrane transport"/>
    <property type="evidence" value="ECO:0007669"/>
    <property type="project" value="InterPro"/>
</dbReference>
<sequence>MKLVLTRLATAVVTLLLASFFVFMAVQALPGDVAEQLLGQNATPKAVATLRGQLGLDQNVWLRYLDWLGHAVRGDFGKSLVSGESVSATLWTAFGHTLLIALPAIVIGVLLSVVLGILAGARRGTAADSGISVIALLAMSIPEFVVATVLVLIFAIALPIFPAVVLDGPRATISQLIPTAVLPAITLIIAMAAYIIRSTRSSTIDVLATEFATTATLKGVPRRRVLWRHVVPSAILPVLPVISINVAWLLGGVVVVESIFNYPGVGKLMIDSVSTRDLPMLEAIAVLSAMIYVLVNLAADLLALAADPRQRTLHTRSRRRSIEADPAAAPSEVAAR</sequence>
<dbReference type="PANTHER" id="PTHR43163">
    <property type="entry name" value="DIPEPTIDE TRANSPORT SYSTEM PERMEASE PROTEIN DPPB-RELATED"/>
    <property type="match status" value="1"/>
</dbReference>
<name>A0A1H1U0T5_9ACTN</name>
<evidence type="ECO:0000313" key="11">
    <source>
        <dbReference type="Proteomes" id="UP000199103"/>
    </source>
</evidence>
<evidence type="ECO:0000256" key="5">
    <source>
        <dbReference type="ARBA" id="ARBA00022989"/>
    </source>
</evidence>
<dbReference type="PANTHER" id="PTHR43163:SF6">
    <property type="entry name" value="DIPEPTIDE TRANSPORT SYSTEM PERMEASE PROTEIN DPPB-RELATED"/>
    <property type="match status" value="1"/>
</dbReference>
<evidence type="ECO:0000256" key="6">
    <source>
        <dbReference type="ARBA" id="ARBA00023136"/>
    </source>
</evidence>
<feature type="transmembrane region" description="Helical" evidence="7">
    <location>
        <begin position="133"/>
        <end position="161"/>
    </location>
</feature>
<evidence type="ECO:0000256" key="1">
    <source>
        <dbReference type="ARBA" id="ARBA00004651"/>
    </source>
</evidence>
<dbReference type="Gene3D" id="1.10.3720.10">
    <property type="entry name" value="MetI-like"/>
    <property type="match status" value="1"/>
</dbReference>
<dbReference type="InterPro" id="IPR035906">
    <property type="entry name" value="MetI-like_sf"/>
</dbReference>
<dbReference type="OrthoDB" id="147688at2"/>
<dbReference type="Pfam" id="PF00528">
    <property type="entry name" value="BPD_transp_1"/>
    <property type="match status" value="1"/>
</dbReference>
<feature type="transmembrane region" description="Helical" evidence="7">
    <location>
        <begin position="234"/>
        <end position="260"/>
    </location>
</feature>
<feature type="transmembrane region" description="Helical" evidence="7">
    <location>
        <begin position="280"/>
        <end position="306"/>
    </location>
</feature>
<evidence type="ECO:0000256" key="3">
    <source>
        <dbReference type="ARBA" id="ARBA00022475"/>
    </source>
</evidence>
<gene>
    <name evidence="10" type="ORF">SAMN04489812_2577</name>
</gene>
<keyword evidence="2 7" id="KW-0813">Transport</keyword>
<dbReference type="Pfam" id="PF19300">
    <property type="entry name" value="BPD_transp_1_N"/>
    <property type="match status" value="1"/>
</dbReference>
<dbReference type="AlphaFoldDB" id="A0A1H1U0T5"/>
<evidence type="ECO:0000313" key="10">
    <source>
        <dbReference type="EMBL" id="SDS65519.1"/>
    </source>
</evidence>
<dbReference type="STRING" id="630515.SAMN04489812_2577"/>
<dbReference type="PROSITE" id="PS50928">
    <property type="entry name" value="ABC_TM1"/>
    <property type="match status" value="1"/>
</dbReference>
<evidence type="ECO:0000256" key="4">
    <source>
        <dbReference type="ARBA" id="ARBA00022692"/>
    </source>
</evidence>
<evidence type="ECO:0000256" key="7">
    <source>
        <dbReference type="RuleBase" id="RU363032"/>
    </source>
</evidence>
<evidence type="ECO:0000259" key="9">
    <source>
        <dbReference type="PROSITE" id="PS50928"/>
    </source>
</evidence>
<dbReference type="InterPro" id="IPR045621">
    <property type="entry name" value="BPD_transp_1_N"/>
</dbReference>
<reference evidence="10 11" key="1">
    <citation type="submission" date="2016-10" db="EMBL/GenBank/DDBJ databases">
        <authorList>
            <person name="de Groot N.N."/>
        </authorList>
    </citation>
    <scope>NUCLEOTIDE SEQUENCE [LARGE SCALE GENOMIC DNA]</scope>
    <source>
        <strain evidence="10 11">DSM 21800</strain>
    </source>
</reference>
<comment type="similarity">
    <text evidence="7">Belongs to the binding-protein-dependent transport system permease family.</text>
</comment>
<dbReference type="RefSeq" id="WP_091525337.1">
    <property type="nucleotide sequence ID" value="NZ_LT629772.1"/>
</dbReference>
<accession>A0A1H1U0T5</accession>
<evidence type="ECO:0000256" key="2">
    <source>
        <dbReference type="ARBA" id="ARBA00022448"/>
    </source>
</evidence>